<accession>A0ACD1HEY3</accession>
<reference evidence="1" key="1">
    <citation type="submission" date="2018-02" db="EMBL/GenBank/DDBJ databases">
        <title>The genomes of Aspergillus section Nigri reveals drivers in fungal speciation.</title>
        <authorList>
            <consortium name="DOE Joint Genome Institute"/>
            <person name="Vesth T.C."/>
            <person name="Nybo J."/>
            <person name="Theobald S."/>
            <person name="Brandl J."/>
            <person name="Frisvad J.C."/>
            <person name="Nielsen K.F."/>
            <person name="Lyhne E.K."/>
            <person name="Kogle M.E."/>
            <person name="Kuo A."/>
            <person name="Riley R."/>
            <person name="Clum A."/>
            <person name="Nolan M."/>
            <person name="Lipzen A."/>
            <person name="Salamov A."/>
            <person name="Henrissat B."/>
            <person name="Wiebenga A."/>
            <person name="De vries R.P."/>
            <person name="Grigoriev I.V."/>
            <person name="Mortensen U.H."/>
            <person name="Andersen M.R."/>
            <person name="Baker S.E."/>
        </authorList>
    </citation>
    <scope>NUCLEOTIDE SEQUENCE</scope>
    <source>
        <strain evidence="1">CBS 121060</strain>
    </source>
</reference>
<sequence length="661" mass="73873">MAILEGAEASMPLYRPAKPLPFELVQHSGIFLEEKLYTQALNFLLEILTAGTLASTPAFVPPPQHLAVAATFLVHPSTTTRAKTAEEEEAPNASLRLLRLTNALVGPRAAKFGLAFSFTHFETSRHGRRRRGADDAPTSPDATEDIMTPINLDLGESQSIWSRAEDFWHAVGWAFNCSVLHHERWEHWRIWLEFMCEVLENDWNERHKQWTEIKDSSTNAVEVNVAKRRSKTRAKENDAADQILKDSLIVRYIEGASATYGRNRRIVKSIFADGRATTSNEFRVVFENELKHGKHKKSSHNSKKRGMQVNIDAEEYGDYLTDDEEDEDSVDADDTTTTDDIIVEDAEPRPQQGRGRGRGRGRGGAGAPASSRRDGGGGGGVALRQSKRARRGTRPQETRPEPTIFTTPANFLTPDNYGTPTGTFKYSDPTSQRYVPDDQIPPGHLATMHADPCTLGGMRSLTLRQRLLHLLSTVSETIPEHFIPLEELYHLFAENIRHLPLPSYQAFISPTALPHFPPAALTTLCEYLLFRMRESAAPDTADEYLSQAKLEYCFLPYGANTNSPADNAKISITLETLIILLADNDMLTVTPALKEAVGEGIMAREQRPIHDGRKKREADLHAGDIEWAWLLESGRRLWFLVEEIIPLTQGNEDHGMTVAAV</sequence>
<dbReference type="EMBL" id="KZ824945">
    <property type="protein sequence ID" value="RAH72177.1"/>
    <property type="molecule type" value="Genomic_DNA"/>
</dbReference>
<keyword evidence="2" id="KW-1185">Reference proteome</keyword>
<name>A0ACD1HEY3_9EURO</name>
<dbReference type="Proteomes" id="UP000249661">
    <property type="component" value="Unassembled WGS sequence"/>
</dbReference>
<gene>
    <name evidence="1" type="ORF">BO66DRAFT_469896</name>
</gene>
<organism evidence="1 2">
    <name type="scientific">Aspergillus aculeatinus CBS 121060</name>
    <dbReference type="NCBI Taxonomy" id="1448322"/>
    <lineage>
        <taxon>Eukaryota</taxon>
        <taxon>Fungi</taxon>
        <taxon>Dikarya</taxon>
        <taxon>Ascomycota</taxon>
        <taxon>Pezizomycotina</taxon>
        <taxon>Eurotiomycetes</taxon>
        <taxon>Eurotiomycetidae</taxon>
        <taxon>Eurotiales</taxon>
        <taxon>Aspergillaceae</taxon>
        <taxon>Aspergillus</taxon>
        <taxon>Aspergillus subgen. Circumdati</taxon>
    </lineage>
</organism>
<protein>
    <submittedName>
        <fullName evidence="1">Uncharacterized protein</fullName>
    </submittedName>
</protein>
<evidence type="ECO:0000313" key="1">
    <source>
        <dbReference type="EMBL" id="RAH72177.1"/>
    </source>
</evidence>
<proteinExistence type="predicted"/>
<evidence type="ECO:0000313" key="2">
    <source>
        <dbReference type="Proteomes" id="UP000249661"/>
    </source>
</evidence>